<keyword evidence="7" id="KW-0677">Repeat</keyword>
<evidence type="ECO:0000256" key="1">
    <source>
        <dbReference type="ARBA" id="ARBA00004766"/>
    </source>
</evidence>
<dbReference type="Proteomes" id="UP000037848">
    <property type="component" value="Unassembled WGS sequence"/>
</dbReference>
<dbReference type="InterPro" id="IPR054352">
    <property type="entry name" value="ACT_Aspartokinase"/>
</dbReference>
<dbReference type="STRING" id="187330.AMS58_02340"/>
<keyword evidence="11" id="KW-0457">Lysine biosynthesis</keyword>
<dbReference type="Gene3D" id="3.40.1160.10">
    <property type="entry name" value="Acetylglutamate kinase-like"/>
    <property type="match status" value="1"/>
</dbReference>
<evidence type="ECO:0000256" key="10">
    <source>
        <dbReference type="ARBA" id="ARBA00022840"/>
    </source>
</evidence>
<evidence type="ECO:0000256" key="8">
    <source>
        <dbReference type="ARBA" id="ARBA00022741"/>
    </source>
</evidence>
<dbReference type="CDD" id="cd04891">
    <property type="entry name" value="ACT_AK-LysC-DapG-like_1"/>
    <property type="match status" value="1"/>
</dbReference>
<dbReference type="PROSITE" id="PS00324">
    <property type="entry name" value="ASPARTOKINASE"/>
    <property type="match status" value="1"/>
</dbReference>
<dbReference type="GO" id="GO:0004072">
    <property type="term" value="F:aspartate kinase activity"/>
    <property type="evidence" value="ECO:0007669"/>
    <property type="project" value="UniProtKB-EC"/>
</dbReference>
<name>A0A0N1EV86_9GAMM</name>
<dbReference type="NCBIfam" id="NF005155">
    <property type="entry name" value="PRK06635.1-4"/>
    <property type="match status" value="1"/>
</dbReference>
<comment type="pathway">
    <text evidence="3 15">Amino-acid biosynthesis; L-threonine biosynthesis; L-threonine from L-aspartate: step 1/5.</text>
</comment>
<keyword evidence="10 13" id="KW-0067">ATP-binding</keyword>
<dbReference type="InterPro" id="IPR001048">
    <property type="entry name" value="Asp/Glu/Uridylate_kinase"/>
</dbReference>
<evidence type="ECO:0000256" key="3">
    <source>
        <dbReference type="ARBA" id="ARBA00005139"/>
    </source>
</evidence>
<dbReference type="GO" id="GO:0009088">
    <property type="term" value="P:threonine biosynthetic process"/>
    <property type="evidence" value="ECO:0007669"/>
    <property type="project" value="UniProtKB-UniPathway"/>
</dbReference>
<dbReference type="OrthoDB" id="9799110at2"/>
<evidence type="ECO:0000256" key="12">
    <source>
        <dbReference type="ARBA" id="ARBA00047872"/>
    </source>
</evidence>
<dbReference type="PATRIC" id="fig|187330.3.peg.3629"/>
<feature type="binding site" evidence="13">
    <location>
        <position position="47"/>
    </location>
    <ligand>
        <name>substrate</name>
    </ligand>
</feature>
<feature type="binding site" evidence="13">
    <location>
        <position position="74"/>
    </location>
    <ligand>
        <name>substrate</name>
    </ligand>
</feature>
<feature type="binding site" evidence="13">
    <location>
        <position position="184"/>
    </location>
    <ligand>
        <name>ATP</name>
        <dbReference type="ChEBI" id="CHEBI:30616"/>
    </ligand>
</feature>
<dbReference type="InterPro" id="IPR036393">
    <property type="entry name" value="AceGlu_kinase-like_sf"/>
</dbReference>
<comment type="catalytic activity">
    <reaction evidence="12 14">
        <text>L-aspartate + ATP = 4-phospho-L-aspartate + ADP</text>
        <dbReference type="Rhea" id="RHEA:23776"/>
        <dbReference type="ChEBI" id="CHEBI:29991"/>
        <dbReference type="ChEBI" id="CHEBI:30616"/>
        <dbReference type="ChEBI" id="CHEBI:57535"/>
        <dbReference type="ChEBI" id="CHEBI:456216"/>
        <dbReference type="EC" id="2.7.2.4"/>
    </reaction>
</comment>
<gene>
    <name evidence="17" type="ORF">ADS77_07945</name>
</gene>
<dbReference type="NCBIfam" id="TIGR00656">
    <property type="entry name" value="asp_kin_monofn"/>
    <property type="match status" value="1"/>
</dbReference>
<sequence>MALIVQKFGGTSVGSIERIEAVADLVVKTKQQGHQVVVVLSAMSGETNRLINLAKQIDARPSSRELDVLLTTGEQVSVALLAMAIIKRGHSAVSLLADQVNIRTDNMFGKARIEDVAATRLKHELEHNRIAIIAGFQGRDVEGNITTLGRGGTDTSAVEIAGAIGADECQIYTDVDGVYTTDPRIEPKARRMSHVTFEEMLEMASLGAKVLHIRCVEAAGKYNLPIRVLSSFNPDQGTLISFEETDMKSNVVSGIAFNRDESLINVNGVPSGTEYLASILKLFSENGIEIDMINQVNHNFEKIDYAFTVHTNDFDQSLEVLRNNPHCINSDDVSGCSSVAKVSAVGVGMKSHSGVASLFFDALAKENIQVLLVSTSEIKISVLIDEKYLELAVRALHKVFLTENESI</sequence>
<evidence type="ECO:0000256" key="9">
    <source>
        <dbReference type="ARBA" id="ARBA00022777"/>
    </source>
</evidence>
<dbReference type="PANTHER" id="PTHR21499">
    <property type="entry name" value="ASPARTATE KINASE"/>
    <property type="match status" value="1"/>
</dbReference>
<dbReference type="InterPro" id="IPR002912">
    <property type="entry name" value="ACT_dom"/>
</dbReference>
<proteinExistence type="inferred from homology"/>
<evidence type="ECO:0000256" key="6">
    <source>
        <dbReference type="ARBA" id="ARBA00022679"/>
    </source>
</evidence>
<dbReference type="CDD" id="cd04923">
    <property type="entry name" value="ACT_AK-LysC-DapG-like_2"/>
    <property type="match status" value="1"/>
</dbReference>
<keyword evidence="5 15" id="KW-0028">Amino-acid biosynthesis</keyword>
<evidence type="ECO:0000256" key="13">
    <source>
        <dbReference type="PIRSR" id="PIRSR000726-1"/>
    </source>
</evidence>
<evidence type="ECO:0000256" key="15">
    <source>
        <dbReference type="RuleBase" id="RU004249"/>
    </source>
</evidence>
<evidence type="ECO:0000256" key="2">
    <source>
        <dbReference type="ARBA" id="ARBA00004986"/>
    </source>
</evidence>
<feature type="binding site" evidence="13">
    <location>
        <begin position="209"/>
        <end position="210"/>
    </location>
    <ligand>
        <name>ATP</name>
        <dbReference type="ChEBI" id="CHEBI:30616"/>
    </ligand>
</feature>
<dbReference type="EMBL" id="LHPH01000007">
    <property type="protein sequence ID" value="KPH63834.1"/>
    <property type="molecule type" value="Genomic_DNA"/>
</dbReference>
<dbReference type="GO" id="GO:0005524">
    <property type="term" value="F:ATP binding"/>
    <property type="evidence" value="ECO:0007669"/>
    <property type="project" value="UniProtKB-KW"/>
</dbReference>
<evidence type="ECO:0000256" key="7">
    <source>
        <dbReference type="ARBA" id="ARBA00022737"/>
    </source>
</evidence>
<dbReference type="NCBIfam" id="TIGR00657">
    <property type="entry name" value="asp_kinases"/>
    <property type="match status" value="1"/>
</dbReference>
<dbReference type="RefSeq" id="WP_054203406.1">
    <property type="nucleotide sequence ID" value="NZ_LHPH01000007.1"/>
</dbReference>
<dbReference type="SUPFAM" id="SSF53633">
    <property type="entry name" value="Carbamate kinase-like"/>
    <property type="match status" value="1"/>
</dbReference>
<accession>A0A0N1EV86</accession>
<dbReference type="PANTHER" id="PTHR21499:SF3">
    <property type="entry name" value="ASPARTOKINASE"/>
    <property type="match status" value="1"/>
</dbReference>
<evidence type="ECO:0000256" key="11">
    <source>
        <dbReference type="ARBA" id="ARBA00023154"/>
    </source>
</evidence>
<reference evidence="17 18" key="1">
    <citation type="submission" date="2015-08" db="EMBL/GenBank/DDBJ databases">
        <title>Draft Genome Sequence of Pseudoalteromonas porphyrae UCD-SED14.</title>
        <authorList>
            <person name="Coil D.A."/>
            <person name="Jospin G."/>
            <person name="Lee R.D."/>
            <person name="Eisen J.A."/>
        </authorList>
    </citation>
    <scope>NUCLEOTIDE SEQUENCE [LARGE SCALE GENOMIC DNA]</scope>
    <source>
        <strain evidence="17 18">UCD-SED14</strain>
    </source>
</reference>
<dbReference type="NCBIfam" id="NF005154">
    <property type="entry name" value="PRK06635.1-2"/>
    <property type="match status" value="1"/>
</dbReference>
<dbReference type="InterPro" id="IPR045865">
    <property type="entry name" value="ACT-like_dom_sf"/>
</dbReference>
<dbReference type="GO" id="GO:0009089">
    <property type="term" value="P:lysine biosynthetic process via diaminopimelate"/>
    <property type="evidence" value="ECO:0007669"/>
    <property type="project" value="UniProtKB-UniPathway"/>
</dbReference>
<dbReference type="CDD" id="cd04261">
    <property type="entry name" value="AAK_AKii-LysC-BS"/>
    <property type="match status" value="1"/>
</dbReference>
<evidence type="ECO:0000256" key="4">
    <source>
        <dbReference type="ARBA" id="ARBA00010122"/>
    </source>
</evidence>
<dbReference type="InterPro" id="IPR001341">
    <property type="entry name" value="Asp_kinase"/>
</dbReference>
<organism evidence="17 18">
    <name type="scientific">Pseudoalteromonas porphyrae</name>
    <dbReference type="NCBI Taxonomy" id="187330"/>
    <lineage>
        <taxon>Bacteria</taxon>
        <taxon>Pseudomonadati</taxon>
        <taxon>Pseudomonadota</taxon>
        <taxon>Gammaproteobacteria</taxon>
        <taxon>Alteromonadales</taxon>
        <taxon>Pseudoalteromonadaceae</taxon>
        <taxon>Pseudoalteromonas</taxon>
    </lineage>
</organism>
<comment type="pathway">
    <text evidence="2 15">Amino-acid biosynthesis; L-methionine biosynthesis via de novo pathway; L-homoserine from L-aspartate: step 1/3.</text>
</comment>
<keyword evidence="9 14" id="KW-0418">Kinase</keyword>
<feature type="binding site" evidence="13">
    <location>
        <begin position="7"/>
        <end position="10"/>
    </location>
    <ligand>
        <name>ATP</name>
        <dbReference type="ChEBI" id="CHEBI:30616"/>
    </ligand>
</feature>
<dbReference type="UniPathway" id="UPA00034">
    <property type="reaction ID" value="UER00015"/>
</dbReference>
<dbReference type="GO" id="GO:0009090">
    <property type="term" value="P:homoserine biosynthetic process"/>
    <property type="evidence" value="ECO:0007669"/>
    <property type="project" value="TreeGrafter"/>
</dbReference>
<dbReference type="InterPro" id="IPR018042">
    <property type="entry name" value="Aspartate_kinase_CS"/>
</dbReference>
<evidence type="ECO:0000259" key="16">
    <source>
        <dbReference type="PROSITE" id="PS51671"/>
    </source>
</evidence>
<evidence type="ECO:0000256" key="5">
    <source>
        <dbReference type="ARBA" id="ARBA00022605"/>
    </source>
</evidence>
<keyword evidence="8 13" id="KW-0547">Nucleotide-binding</keyword>
<comment type="pathway">
    <text evidence="1 15">Amino-acid biosynthesis; L-lysine biosynthesis via DAP pathway; (S)-tetrahydrodipicolinate from L-aspartate: step 1/4.</text>
</comment>
<evidence type="ECO:0000313" key="18">
    <source>
        <dbReference type="Proteomes" id="UP000037848"/>
    </source>
</evidence>
<dbReference type="InterPro" id="IPR041740">
    <property type="entry name" value="AKii-LysC-BS"/>
</dbReference>
<dbReference type="Pfam" id="PF00696">
    <property type="entry name" value="AA_kinase"/>
    <property type="match status" value="1"/>
</dbReference>
<dbReference type="Gene3D" id="3.30.2130.10">
    <property type="entry name" value="VC0802-like"/>
    <property type="match status" value="1"/>
</dbReference>
<dbReference type="GO" id="GO:0005829">
    <property type="term" value="C:cytosol"/>
    <property type="evidence" value="ECO:0007669"/>
    <property type="project" value="TreeGrafter"/>
</dbReference>
<protein>
    <recommendedName>
        <fullName evidence="14">Aspartokinase</fullName>
        <ecNumber evidence="14">2.7.2.4</ecNumber>
    </recommendedName>
</protein>
<dbReference type="Pfam" id="PF22468">
    <property type="entry name" value="ACT_9"/>
    <property type="match status" value="1"/>
</dbReference>
<dbReference type="UniPathway" id="UPA00051">
    <property type="reaction ID" value="UER00462"/>
</dbReference>
<dbReference type="PROSITE" id="PS51671">
    <property type="entry name" value="ACT"/>
    <property type="match status" value="1"/>
</dbReference>
<dbReference type="FunFam" id="3.40.1160.10:FF:000002">
    <property type="entry name" value="Aspartokinase"/>
    <property type="match status" value="1"/>
</dbReference>
<dbReference type="FunFam" id="3.30.2130.10:FF:000001">
    <property type="entry name" value="Bifunctional aspartokinase/homoserine dehydrogenase"/>
    <property type="match status" value="1"/>
</dbReference>
<feature type="binding site" evidence="13">
    <location>
        <begin position="173"/>
        <end position="174"/>
    </location>
    <ligand>
        <name>ATP</name>
        <dbReference type="ChEBI" id="CHEBI:30616"/>
    </ligand>
</feature>
<dbReference type="SUPFAM" id="SSF55021">
    <property type="entry name" value="ACT-like"/>
    <property type="match status" value="2"/>
</dbReference>
<keyword evidence="6 14" id="KW-0808">Transferase</keyword>
<feature type="domain" description="ACT" evidence="16">
    <location>
        <begin position="344"/>
        <end position="407"/>
    </location>
</feature>
<evidence type="ECO:0000313" key="17">
    <source>
        <dbReference type="EMBL" id="KPH63834.1"/>
    </source>
</evidence>
<dbReference type="UniPathway" id="UPA00050">
    <property type="reaction ID" value="UER00461"/>
</dbReference>
<dbReference type="InterPro" id="IPR005260">
    <property type="entry name" value="Asp_kin_monofn"/>
</dbReference>
<keyword evidence="18" id="KW-1185">Reference proteome</keyword>
<dbReference type="EC" id="2.7.2.4" evidence="14"/>
<comment type="caution">
    <text evidence="17">The sequence shown here is derived from an EMBL/GenBank/DDBJ whole genome shotgun (WGS) entry which is preliminary data.</text>
</comment>
<dbReference type="AlphaFoldDB" id="A0A0N1EV86"/>
<comment type="similarity">
    <text evidence="4 14">Belongs to the aspartokinase family.</text>
</comment>
<evidence type="ECO:0000256" key="14">
    <source>
        <dbReference type="RuleBase" id="RU003448"/>
    </source>
</evidence>
<dbReference type="PIRSF" id="PIRSF000726">
    <property type="entry name" value="Asp_kin"/>
    <property type="match status" value="1"/>
</dbReference>
<feature type="binding site" evidence="13">
    <location>
        <position position="179"/>
    </location>
    <ligand>
        <name>ATP</name>
        <dbReference type="ChEBI" id="CHEBI:30616"/>
    </ligand>
</feature>